<keyword evidence="1" id="KW-1133">Transmembrane helix</keyword>
<keyword evidence="1" id="KW-0812">Transmembrane</keyword>
<feature type="transmembrane region" description="Helical" evidence="1">
    <location>
        <begin position="28"/>
        <end position="45"/>
    </location>
</feature>
<comment type="caution">
    <text evidence="2">The sequence shown here is derived from an EMBL/GenBank/DDBJ whole genome shotgun (WGS) entry which is preliminary data.</text>
</comment>
<evidence type="ECO:0000313" key="2">
    <source>
        <dbReference type="EMBL" id="PWA38137.1"/>
    </source>
</evidence>
<dbReference type="AlphaFoldDB" id="A0A2U1KMZ1"/>
<reference evidence="2 3" key="1">
    <citation type="journal article" date="2018" name="Mol. Plant">
        <title>The genome of Artemisia annua provides insight into the evolution of Asteraceae family and artemisinin biosynthesis.</title>
        <authorList>
            <person name="Shen Q."/>
            <person name="Zhang L."/>
            <person name="Liao Z."/>
            <person name="Wang S."/>
            <person name="Yan T."/>
            <person name="Shi P."/>
            <person name="Liu M."/>
            <person name="Fu X."/>
            <person name="Pan Q."/>
            <person name="Wang Y."/>
            <person name="Lv Z."/>
            <person name="Lu X."/>
            <person name="Zhang F."/>
            <person name="Jiang W."/>
            <person name="Ma Y."/>
            <person name="Chen M."/>
            <person name="Hao X."/>
            <person name="Li L."/>
            <person name="Tang Y."/>
            <person name="Lv G."/>
            <person name="Zhou Y."/>
            <person name="Sun X."/>
            <person name="Brodelius P.E."/>
            <person name="Rose J.K.C."/>
            <person name="Tang K."/>
        </authorList>
    </citation>
    <scope>NUCLEOTIDE SEQUENCE [LARGE SCALE GENOMIC DNA]</scope>
    <source>
        <strain evidence="3">cv. Huhao1</strain>
        <tissue evidence="2">Leaf</tissue>
    </source>
</reference>
<dbReference type="EMBL" id="PKPP01015955">
    <property type="protein sequence ID" value="PWA38137.1"/>
    <property type="molecule type" value="Genomic_DNA"/>
</dbReference>
<organism evidence="2 3">
    <name type="scientific">Artemisia annua</name>
    <name type="common">Sweet wormwood</name>
    <dbReference type="NCBI Taxonomy" id="35608"/>
    <lineage>
        <taxon>Eukaryota</taxon>
        <taxon>Viridiplantae</taxon>
        <taxon>Streptophyta</taxon>
        <taxon>Embryophyta</taxon>
        <taxon>Tracheophyta</taxon>
        <taxon>Spermatophyta</taxon>
        <taxon>Magnoliopsida</taxon>
        <taxon>eudicotyledons</taxon>
        <taxon>Gunneridae</taxon>
        <taxon>Pentapetalae</taxon>
        <taxon>asterids</taxon>
        <taxon>campanulids</taxon>
        <taxon>Asterales</taxon>
        <taxon>Asteraceae</taxon>
        <taxon>Asteroideae</taxon>
        <taxon>Anthemideae</taxon>
        <taxon>Artemisiinae</taxon>
        <taxon>Artemisia</taxon>
    </lineage>
</organism>
<gene>
    <name evidence="2" type="ORF">CTI12_AA584040</name>
</gene>
<keyword evidence="3" id="KW-1185">Reference proteome</keyword>
<accession>A0A2U1KMZ1</accession>
<evidence type="ECO:0000313" key="3">
    <source>
        <dbReference type="Proteomes" id="UP000245207"/>
    </source>
</evidence>
<evidence type="ECO:0000256" key="1">
    <source>
        <dbReference type="SAM" id="Phobius"/>
    </source>
</evidence>
<keyword evidence="1" id="KW-0472">Membrane</keyword>
<name>A0A2U1KMZ1_ARTAN</name>
<proteinExistence type="predicted"/>
<dbReference type="Proteomes" id="UP000245207">
    <property type="component" value="Unassembled WGS sequence"/>
</dbReference>
<sequence length="69" mass="7860">MEQHGELRWWFLPEFLVTWSKTEYQNRFILNLVISIFLCVFIEATSEVISNNHGGGSGAAGDEATVVNW</sequence>
<protein>
    <submittedName>
        <fullName evidence="2">Uncharacterized protein</fullName>
    </submittedName>
</protein>